<feature type="domain" description="DUF6884" evidence="1">
    <location>
        <begin position="2"/>
        <end position="130"/>
    </location>
</feature>
<accession>S4A7Z9</accession>
<evidence type="ECO:0000313" key="3">
    <source>
        <dbReference type="Proteomes" id="UP000014629"/>
    </source>
</evidence>
<sequence length="148" mass="15734">MIVIVPCSAAKLAVDRLTPACRLYTGSYHLMCRRAAERIAGPTGVLVLSALYGFVRLDDELLPYEQRMDTAGRVSAEQLRAQAAGLGILAAPDLIALGGRAYVDAVTAVRPDTLRPLDGCRGIGEQRSRLARLAAADDPLGLAREFAG</sequence>
<dbReference type="PATRIC" id="fig|1286094.4.peg.79"/>
<dbReference type="EMBL" id="AOPZ01000003">
    <property type="protein sequence ID" value="EPH46915.1"/>
    <property type="molecule type" value="Genomic_DNA"/>
</dbReference>
<dbReference type="OrthoDB" id="4729827at2"/>
<gene>
    <name evidence="2" type="ORF">STRAU_0081</name>
</gene>
<evidence type="ECO:0000259" key="1">
    <source>
        <dbReference type="Pfam" id="PF21818"/>
    </source>
</evidence>
<protein>
    <recommendedName>
        <fullName evidence="1">DUF6884 domain-containing protein</fullName>
    </recommendedName>
</protein>
<proteinExistence type="predicted"/>
<organism evidence="2 3">
    <name type="scientific">Streptomyces aurantiacus JA 4570</name>
    <dbReference type="NCBI Taxonomy" id="1286094"/>
    <lineage>
        <taxon>Bacteria</taxon>
        <taxon>Bacillati</taxon>
        <taxon>Actinomycetota</taxon>
        <taxon>Actinomycetes</taxon>
        <taxon>Kitasatosporales</taxon>
        <taxon>Streptomycetaceae</taxon>
        <taxon>Streptomyces</taxon>
        <taxon>Streptomyces aurantiacus group</taxon>
    </lineage>
</organism>
<dbReference type="Proteomes" id="UP000014629">
    <property type="component" value="Unassembled WGS sequence"/>
</dbReference>
<name>S4A7Z9_9ACTN</name>
<comment type="caution">
    <text evidence="2">The sequence shown here is derived from an EMBL/GenBank/DDBJ whole genome shotgun (WGS) entry which is preliminary data.</text>
</comment>
<dbReference type="InterPro" id="IPR049251">
    <property type="entry name" value="DUF6884"/>
</dbReference>
<reference evidence="2 3" key="1">
    <citation type="submission" date="2013-02" db="EMBL/GenBank/DDBJ databases">
        <title>Draft Genome Sequence of Streptomyces aurantiacus, Which Produces Setomimycin.</title>
        <authorList>
            <person name="Gruening B.A."/>
            <person name="Praeg A."/>
            <person name="Erxleben A."/>
            <person name="Guenther S."/>
            <person name="Mueller M."/>
        </authorList>
    </citation>
    <scope>NUCLEOTIDE SEQUENCE [LARGE SCALE GENOMIC DNA]</scope>
    <source>
        <strain evidence="2 3">JA 4570</strain>
    </source>
</reference>
<dbReference type="AlphaFoldDB" id="S4A7Z9"/>
<dbReference type="RefSeq" id="WP_016638217.1">
    <property type="nucleotide sequence ID" value="NZ_AOPZ01000003.1"/>
</dbReference>
<keyword evidence="3" id="KW-1185">Reference proteome</keyword>
<dbReference type="Pfam" id="PF21818">
    <property type="entry name" value="DUF6884"/>
    <property type="match status" value="1"/>
</dbReference>
<evidence type="ECO:0000313" key="2">
    <source>
        <dbReference type="EMBL" id="EPH46915.1"/>
    </source>
</evidence>